<keyword evidence="2" id="KW-1185">Reference proteome</keyword>
<protein>
    <submittedName>
        <fullName evidence="1">Uncharacterized protein</fullName>
    </submittedName>
</protein>
<organism evidence="1 2">
    <name type="scientific">Methanobacterium spitsbergense</name>
    <dbReference type="NCBI Taxonomy" id="2874285"/>
    <lineage>
        <taxon>Archaea</taxon>
        <taxon>Methanobacteriati</taxon>
        <taxon>Methanobacteriota</taxon>
        <taxon>Methanomada group</taxon>
        <taxon>Methanobacteria</taxon>
        <taxon>Methanobacteriales</taxon>
        <taxon>Methanobacteriaceae</taxon>
        <taxon>Methanobacterium</taxon>
    </lineage>
</organism>
<dbReference type="EMBL" id="JAIOUQ010000016">
    <property type="protein sequence ID" value="MBZ2166854.1"/>
    <property type="molecule type" value="Genomic_DNA"/>
</dbReference>
<evidence type="ECO:0000313" key="2">
    <source>
        <dbReference type="Proteomes" id="UP000825933"/>
    </source>
</evidence>
<reference evidence="2" key="1">
    <citation type="journal article" date="2022" name="Microbiol. Resour. Announc.">
        <title>Draft Genome Sequence of a Methanogenic Archaeon from West Spitsbergen Permafrost.</title>
        <authorList>
            <person name="Trubitsyn V."/>
            <person name="Rivkina E."/>
            <person name="Shcherbakova V."/>
        </authorList>
    </citation>
    <scope>NUCLEOTIDE SEQUENCE [LARGE SCALE GENOMIC DNA]</scope>
    <source>
        <strain evidence="2">VT</strain>
    </source>
</reference>
<gene>
    <name evidence="1" type="ORF">K8N75_12490</name>
</gene>
<evidence type="ECO:0000313" key="1">
    <source>
        <dbReference type="EMBL" id="MBZ2166854.1"/>
    </source>
</evidence>
<dbReference type="Proteomes" id="UP000825933">
    <property type="component" value="Unassembled WGS sequence"/>
</dbReference>
<dbReference type="AlphaFoldDB" id="A0A8T5UT27"/>
<accession>A0A8T5UT27</accession>
<name>A0A8T5UT27_9EURY</name>
<sequence length="50" mass="5493">MALICGVKSFGAVTFGMDEIYIDTSRSQSIAGYIRALNFANYLAEQKKIS</sequence>
<comment type="caution">
    <text evidence="1">The sequence shown here is derived from an EMBL/GenBank/DDBJ whole genome shotgun (WGS) entry which is preliminary data.</text>
</comment>
<dbReference type="RefSeq" id="WP_223792399.1">
    <property type="nucleotide sequence ID" value="NZ_JAIOUQ010000016.1"/>
</dbReference>
<proteinExistence type="predicted"/>